<dbReference type="RefSeq" id="WP_091412958.1">
    <property type="nucleotide sequence ID" value="NZ_LT629749.1"/>
</dbReference>
<dbReference type="GO" id="GO:0015031">
    <property type="term" value="P:protein transport"/>
    <property type="evidence" value="ECO:0007669"/>
    <property type="project" value="UniProtKB-KW"/>
</dbReference>
<keyword evidence="5 11" id="KW-0812">Transmembrane</keyword>
<feature type="region of interest" description="Disordered" evidence="10">
    <location>
        <begin position="87"/>
        <end position="152"/>
    </location>
</feature>
<evidence type="ECO:0000256" key="3">
    <source>
        <dbReference type="ARBA" id="ARBA00022448"/>
    </source>
</evidence>
<evidence type="ECO:0000256" key="11">
    <source>
        <dbReference type="SAM" id="Phobius"/>
    </source>
</evidence>
<dbReference type="SMART" id="SM01323">
    <property type="entry name" value="YajC"/>
    <property type="match status" value="1"/>
</dbReference>
<organism evidence="12 13">
    <name type="scientific">Friedmanniella luteola</name>
    <dbReference type="NCBI Taxonomy" id="546871"/>
    <lineage>
        <taxon>Bacteria</taxon>
        <taxon>Bacillati</taxon>
        <taxon>Actinomycetota</taxon>
        <taxon>Actinomycetes</taxon>
        <taxon>Propionibacteriales</taxon>
        <taxon>Nocardioidaceae</taxon>
        <taxon>Friedmanniella</taxon>
    </lineage>
</organism>
<dbReference type="Proteomes" id="UP000199092">
    <property type="component" value="Chromosome I"/>
</dbReference>
<dbReference type="OrthoDB" id="3711957at2"/>
<keyword evidence="9 11" id="KW-0472">Membrane</keyword>
<dbReference type="EMBL" id="LT629749">
    <property type="protein sequence ID" value="SDS71399.1"/>
    <property type="molecule type" value="Genomic_DNA"/>
</dbReference>
<keyword evidence="4" id="KW-1003">Cell membrane</keyword>
<evidence type="ECO:0000256" key="1">
    <source>
        <dbReference type="ARBA" id="ARBA00004162"/>
    </source>
</evidence>
<dbReference type="PANTHER" id="PTHR33909">
    <property type="entry name" value="SEC TRANSLOCON ACCESSORY COMPLEX SUBUNIT YAJC"/>
    <property type="match status" value="1"/>
</dbReference>
<dbReference type="NCBIfam" id="TIGR00739">
    <property type="entry name" value="yajC"/>
    <property type="match status" value="1"/>
</dbReference>
<keyword evidence="7 11" id="KW-1133">Transmembrane helix</keyword>
<keyword evidence="6" id="KW-0653">Protein transport</keyword>
<keyword evidence="13" id="KW-1185">Reference proteome</keyword>
<keyword evidence="8" id="KW-0811">Translocation</keyword>
<gene>
    <name evidence="12" type="ORF">SAMN04488543_2242</name>
</gene>
<evidence type="ECO:0000256" key="10">
    <source>
        <dbReference type="SAM" id="MobiDB-lite"/>
    </source>
</evidence>
<comment type="subcellular location">
    <subcellularLocation>
        <location evidence="1">Cell membrane</location>
        <topology evidence="1">Single-pass membrane protein</topology>
    </subcellularLocation>
</comment>
<evidence type="ECO:0000256" key="6">
    <source>
        <dbReference type="ARBA" id="ARBA00022927"/>
    </source>
</evidence>
<dbReference type="AlphaFoldDB" id="A0A1H1UHR1"/>
<keyword evidence="3" id="KW-0813">Transport</keyword>
<dbReference type="PRINTS" id="PR01853">
    <property type="entry name" value="YAJCTRNLCASE"/>
</dbReference>
<accession>A0A1H1UHR1</accession>
<dbReference type="GO" id="GO:0005886">
    <property type="term" value="C:plasma membrane"/>
    <property type="evidence" value="ECO:0007669"/>
    <property type="project" value="UniProtKB-SubCell"/>
</dbReference>
<evidence type="ECO:0000256" key="7">
    <source>
        <dbReference type="ARBA" id="ARBA00022989"/>
    </source>
</evidence>
<evidence type="ECO:0000256" key="8">
    <source>
        <dbReference type="ARBA" id="ARBA00023010"/>
    </source>
</evidence>
<dbReference type="STRING" id="546871.SAMN04488543_2242"/>
<proteinExistence type="inferred from homology"/>
<reference evidence="12 13" key="1">
    <citation type="submission" date="2016-10" db="EMBL/GenBank/DDBJ databases">
        <authorList>
            <person name="de Groot N.N."/>
        </authorList>
    </citation>
    <scope>NUCLEOTIDE SEQUENCE [LARGE SCALE GENOMIC DNA]</scope>
    <source>
        <strain evidence="12 13">DSM 21741</strain>
    </source>
</reference>
<evidence type="ECO:0000313" key="12">
    <source>
        <dbReference type="EMBL" id="SDS71399.1"/>
    </source>
</evidence>
<comment type="similarity">
    <text evidence="2">Belongs to the YajC family.</text>
</comment>
<feature type="compositionally biased region" description="Acidic residues" evidence="10">
    <location>
        <begin position="87"/>
        <end position="106"/>
    </location>
</feature>
<sequence>MQNYSTLILIALMVFAFYFLILRPQKKRQQAVQNTLNSLQPGNRVLLGSGLFGTIVSLGDRQAVLEISPGVELTVLKQAIVRAVTEADEDTVTDEDDLLDDDEVLTDADGLAPRETTSDLGTAPGDRDGSTAVAQDVEWQNPSAGADPKRPS</sequence>
<evidence type="ECO:0000256" key="2">
    <source>
        <dbReference type="ARBA" id="ARBA00006742"/>
    </source>
</evidence>
<name>A0A1H1UHR1_9ACTN</name>
<evidence type="ECO:0000256" key="9">
    <source>
        <dbReference type="ARBA" id="ARBA00023136"/>
    </source>
</evidence>
<evidence type="ECO:0000256" key="4">
    <source>
        <dbReference type="ARBA" id="ARBA00022475"/>
    </source>
</evidence>
<feature type="transmembrane region" description="Helical" evidence="11">
    <location>
        <begin position="6"/>
        <end position="22"/>
    </location>
</feature>
<evidence type="ECO:0000256" key="5">
    <source>
        <dbReference type="ARBA" id="ARBA00022692"/>
    </source>
</evidence>
<dbReference type="Pfam" id="PF02699">
    <property type="entry name" value="YajC"/>
    <property type="match status" value="1"/>
</dbReference>
<evidence type="ECO:0000313" key="13">
    <source>
        <dbReference type="Proteomes" id="UP000199092"/>
    </source>
</evidence>
<dbReference type="InterPro" id="IPR003849">
    <property type="entry name" value="Preprotein_translocase_YajC"/>
</dbReference>
<protein>
    <submittedName>
        <fullName evidence="12">Preprotein translocase subunit</fullName>
    </submittedName>
</protein>
<dbReference type="PANTHER" id="PTHR33909:SF1">
    <property type="entry name" value="SEC TRANSLOCON ACCESSORY COMPLEX SUBUNIT YAJC"/>
    <property type="match status" value="1"/>
</dbReference>